<proteinExistence type="predicted"/>
<dbReference type="GO" id="GO:0030968">
    <property type="term" value="P:endoplasmic reticulum unfolded protein response"/>
    <property type="evidence" value="ECO:0007669"/>
    <property type="project" value="InterPro"/>
</dbReference>
<evidence type="ECO:0000256" key="8">
    <source>
        <dbReference type="SAM" id="MobiDB-lite"/>
    </source>
</evidence>
<dbReference type="PANTHER" id="PTHR15414">
    <property type="entry name" value="OS-9-RELATED"/>
    <property type="match status" value="1"/>
</dbReference>
<keyword evidence="2 9" id="KW-0732">Signal</keyword>
<evidence type="ECO:0000256" key="5">
    <source>
        <dbReference type="ARBA" id="ARBA00037585"/>
    </source>
</evidence>
<evidence type="ECO:0000313" key="12">
    <source>
        <dbReference type="Proteomes" id="UP000271098"/>
    </source>
</evidence>
<feature type="domain" description="MRH" evidence="10">
    <location>
        <begin position="102"/>
        <end position="230"/>
    </location>
</feature>
<feature type="region of interest" description="Disordered" evidence="8">
    <location>
        <begin position="278"/>
        <end position="335"/>
    </location>
</feature>
<evidence type="ECO:0000256" key="2">
    <source>
        <dbReference type="ARBA" id="ARBA00022729"/>
    </source>
</evidence>
<dbReference type="GO" id="GO:0005788">
    <property type="term" value="C:endoplasmic reticulum lumen"/>
    <property type="evidence" value="ECO:0007669"/>
    <property type="project" value="TreeGrafter"/>
</dbReference>
<dbReference type="PROSITE" id="PS51914">
    <property type="entry name" value="MRH"/>
    <property type="match status" value="2"/>
</dbReference>
<evidence type="ECO:0000259" key="10">
    <source>
        <dbReference type="PROSITE" id="PS51914"/>
    </source>
</evidence>
<dbReference type="SUPFAM" id="SSF50911">
    <property type="entry name" value="Mannose 6-phosphate receptor domain"/>
    <property type="match status" value="2"/>
</dbReference>
<evidence type="ECO:0000256" key="3">
    <source>
        <dbReference type="ARBA" id="ARBA00022824"/>
    </source>
</evidence>
<dbReference type="FunFam" id="2.70.130.10:FF:000001">
    <property type="entry name" value="Endoplasmic reticulum lectin 1"/>
    <property type="match status" value="1"/>
</dbReference>
<gene>
    <name evidence="11" type="ORF">GPUH_LOCUS13245</name>
</gene>
<dbReference type="Pfam" id="PF07915">
    <property type="entry name" value="PRKCSH"/>
    <property type="match status" value="2"/>
</dbReference>
<keyword evidence="4" id="KW-1015">Disulfide bond</keyword>
<evidence type="ECO:0000256" key="9">
    <source>
        <dbReference type="SAM" id="SignalP"/>
    </source>
</evidence>
<evidence type="ECO:0000256" key="4">
    <source>
        <dbReference type="ARBA" id="ARBA00023157"/>
    </source>
</evidence>
<protein>
    <recommendedName>
        <fullName evidence="6">Endoplasmic reticulum lectin 1</fullName>
    </recommendedName>
    <alternativeName>
        <fullName evidence="7">ER lectin</fullName>
    </alternativeName>
</protein>
<feature type="chain" id="PRO_5043138931" description="Endoplasmic reticulum lectin 1" evidence="9">
    <location>
        <begin position="20"/>
        <end position="493"/>
    </location>
</feature>
<feature type="domain" description="MRH" evidence="10">
    <location>
        <begin position="349"/>
        <end position="475"/>
    </location>
</feature>
<accession>A0A183DX04</accession>
<dbReference type="InterPro" id="IPR044865">
    <property type="entry name" value="MRH_dom"/>
</dbReference>
<dbReference type="Gene3D" id="2.70.130.10">
    <property type="entry name" value="Mannose-6-phosphate receptor binding domain"/>
    <property type="match status" value="2"/>
</dbReference>
<feature type="signal peptide" evidence="9">
    <location>
        <begin position="1"/>
        <end position="19"/>
    </location>
</feature>
<reference evidence="13" key="1">
    <citation type="submission" date="2016-06" db="UniProtKB">
        <authorList>
            <consortium name="WormBaseParasite"/>
        </authorList>
    </citation>
    <scope>IDENTIFICATION</scope>
</reference>
<keyword evidence="3" id="KW-0256">Endoplasmic reticulum</keyword>
<evidence type="ECO:0000256" key="7">
    <source>
        <dbReference type="ARBA" id="ARBA00041661"/>
    </source>
</evidence>
<dbReference type="GO" id="GO:0030970">
    <property type="term" value="P:retrograde protein transport, ER to cytosol"/>
    <property type="evidence" value="ECO:0007669"/>
    <property type="project" value="TreeGrafter"/>
</dbReference>
<dbReference type="OrthoDB" id="239053at2759"/>
<evidence type="ECO:0000256" key="6">
    <source>
        <dbReference type="ARBA" id="ARBA00041108"/>
    </source>
</evidence>
<name>A0A183DX04_9BILA</name>
<sequence length="493" mass="57407">MVLFLLFLQFSLSFYVAVAVYKTIDDSVLYRIDWRFKSATPKHLLEVPDDWLSNQPYVHITSGNDEKYLCTMPTMPSQTRKKVESYSGPSPAELIQSLYDNRVCSYWLDVYWTYELCHGRYILQYHDDREIIRKARSEYYLGNYQREQSKLDDKNFDELNPPKRKIDNKEQPYYPVNYRQGTVCDLTGKPRKTTVLYGCNQDAKDQIYSFTETASCTYEMIVLTKRLCSHPSFQPLPDTDNEIVCYSKDTHKEYAKPERLVQLEKESETAFEREYMSAFPPVQHPANADPAEEDDDDEDDEDDDLDVRVILSKKSSSPKSSVQKTTTPEKPAIDRDTLLEENRYLLSGRHCLYGGGTGWWKYEFCYGKSVIQFHEDPEEGRTEILLGLFNEEIHKHWINDNPQKRPLKIDGRIIQVSHLYSGGSHCKEADTHRSVEVRIRCRTSEGSQTAVTVYLLEPHTCQYVLGVESPRFCDLLQTADEYGLIHLPERKSK</sequence>
<comment type="subcellular location">
    <subcellularLocation>
        <location evidence="1">Endoplasmic reticulum</location>
    </subcellularLocation>
</comment>
<feature type="compositionally biased region" description="Acidic residues" evidence="8">
    <location>
        <begin position="290"/>
        <end position="305"/>
    </location>
</feature>
<dbReference type="WBParaSite" id="GPUH_0001326001-mRNA-1">
    <property type="protein sequence ID" value="GPUH_0001326001-mRNA-1"/>
    <property type="gene ID" value="GPUH_0001326001"/>
</dbReference>
<dbReference type="InterPro" id="IPR009011">
    <property type="entry name" value="Man6P_isomerase_rcpt-bd_dom_sf"/>
</dbReference>
<keyword evidence="12" id="KW-1185">Reference proteome</keyword>
<reference evidence="11 12" key="2">
    <citation type="submission" date="2018-11" db="EMBL/GenBank/DDBJ databases">
        <authorList>
            <consortium name="Pathogen Informatics"/>
        </authorList>
    </citation>
    <scope>NUCLEOTIDE SEQUENCE [LARGE SCALE GENOMIC DNA]</scope>
</reference>
<evidence type="ECO:0000313" key="13">
    <source>
        <dbReference type="WBParaSite" id="GPUH_0001326001-mRNA-1"/>
    </source>
</evidence>
<dbReference type="AlphaFoldDB" id="A0A183DX04"/>
<organism evidence="13">
    <name type="scientific">Gongylonema pulchrum</name>
    <dbReference type="NCBI Taxonomy" id="637853"/>
    <lineage>
        <taxon>Eukaryota</taxon>
        <taxon>Metazoa</taxon>
        <taxon>Ecdysozoa</taxon>
        <taxon>Nematoda</taxon>
        <taxon>Chromadorea</taxon>
        <taxon>Rhabditida</taxon>
        <taxon>Spirurina</taxon>
        <taxon>Spiruromorpha</taxon>
        <taxon>Spiruroidea</taxon>
        <taxon>Gongylonematidae</taxon>
        <taxon>Gongylonema</taxon>
    </lineage>
</organism>
<evidence type="ECO:0000256" key="1">
    <source>
        <dbReference type="ARBA" id="ARBA00004240"/>
    </source>
</evidence>
<evidence type="ECO:0000313" key="11">
    <source>
        <dbReference type="EMBL" id="VDN21917.1"/>
    </source>
</evidence>
<dbReference type="PANTHER" id="PTHR15414:SF0">
    <property type="entry name" value="ENDOPLASMIC RETICULUM LECTIN 1"/>
    <property type="match status" value="1"/>
</dbReference>
<feature type="compositionally biased region" description="Low complexity" evidence="8">
    <location>
        <begin position="312"/>
        <end position="321"/>
    </location>
</feature>
<dbReference type="Proteomes" id="UP000271098">
    <property type="component" value="Unassembled WGS sequence"/>
</dbReference>
<dbReference type="InterPro" id="IPR045149">
    <property type="entry name" value="OS-9-like"/>
</dbReference>
<dbReference type="InterPro" id="IPR012913">
    <property type="entry name" value="OS9-like_dom"/>
</dbReference>
<comment type="function">
    <text evidence="5">Probable lectin that binds selectively to improperly folded lumenal proteins. May function in endoplasmic reticulum quality control and endoplasmic reticulum-associated degradation (ERAD) of both non-glycosylated proteins and glycoproteins.</text>
</comment>
<dbReference type="EMBL" id="UYRT01080038">
    <property type="protein sequence ID" value="VDN21917.1"/>
    <property type="molecule type" value="Genomic_DNA"/>
</dbReference>